<feature type="compositionally biased region" description="Basic and acidic residues" evidence="9">
    <location>
        <begin position="334"/>
        <end position="362"/>
    </location>
</feature>
<dbReference type="EMBL" id="DS268464">
    <property type="protein sequence ID" value="EFP06669.1"/>
    <property type="molecule type" value="Genomic_DNA"/>
</dbReference>
<dbReference type="CDD" id="cd10324">
    <property type="entry name" value="SLC6sbd"/>
    <property type="match status" value="1"/>
</dbReference>
<dbReference type="InParanoid" id="E3MPW8"/>
<dbReference type="SUPFAM" id="SSF161070">
    <property type="entry name" value="SNF-like"/>
    <property type="match status" value="1"/>
</dbReference>
<evidence type="ECO:0000256" key="9">
    <source>
        <dbReference type="SAM" id="MobiDB-lite"/>
    </source>
</evidence>
<keyword evidence="6 10" id="KW-0472">Membrane</keyword>
<dbReference type="GO" id="GO:0005332">
    <property type="term" value="F:gamma-aminobutyric acid:sodium:chloride symporter activity"/>
    <property type="evidence" value="ECO:0007669"/>
    <property type="project" value="TreeGrafter"/>
</dbReference>
<dbReference type="eggNOG" id="KOG3660">
    <property type="taxonomic scope" value="Eukaryota"/>
</dbReference>
<evidence type="ECO:0000256" key="7">
    <source>
        <dbReference type="PIRSR" id="PIRSR600175-1"/>
    </source>
</evidence>
<keyword evidence="2" id="KW-0813">Transport</keyword>
<sequence>MSLPFPKFPLLVQLEVLKQMELQEVFLLSLCSEKTKKVVQCLSIKPTNLIYLFLESGVQVSVGYGNNHNQIYYDVANVQFVSTIPSGKMKPMKLGGNKFYCRCFKTSPKTKLSHGFHYLAQEQITVLESLQCHMKGLFRFKPRVQLEFTSLHYINMSRIINDVTDSRFEVEELETEQLENYLTIHPGQDSLLLGTKLTGLRLKSDAKLCSIKGLVVYGKRIDPFIFVETRQNPRLHFSEVINNFGGEYLFFIDVVYNINDWAELIQRWKSKEAYHNLKYAMTRAPKRASITFENAMREFDFVEWDGQRRPQTVKLDPKQEIVADESEFTVSSERSSRSREDLESSKTEKDSESFEKTSSDDTKKFDRGVGRIPRIKKINKSFQIEFLLSCMGLSVGLGNIWRFPTRAYENGGSAFLIPYIISAVLFGLPCVYLEFALGQFHGRSPPFVYRRMMPILEGFGWGGASIAAIVSIYFMLLIAWIGVYLFNVIIGNSGKWGRCDNEWNDPATCFNIPAQELCRGDNPVGWNSTLPEKLIYMNGSCHDSKDFENVTLMSASEQYFTNSIVRPSTTLTDINTLNFPVFIAMVIAWILTVLCIQKGMKFIGKLSYATVVLPYVIIIILFVRGITLDGAADGLRFFLAQTDFNKLLNYETWTAALTQLCFSLGLGFAGLMNIASYNGKRHNCYRDAIFLIVGDTSMSLIGGAAVFSTLGFLAKQRGVSVSEVVASGPALAFVAYPDAMNQMPIPWLWSFLFFFMLLLLGFSSELVMVEEMCSCLCDRFPWLRERKIIAVGGVSGVLFLIGIVLTTDAGIYWFELFDQYGSGFGAMISATSMCIIVGYLYGIRHFKLDLVSMLGEGTGSCTNFLGHASPYYGVNWKFISPIFGVILMFLTGWRSYPYMNKPEVYPPIFDILGWTLTLFPTMLVILCAVLAYRRFKKNGIPTRGLFMVQKSHPSFLRVSEEWSPEKQEIGWELPEDEPVESGEEKGF</sequence>
<feature type="transmembrane region" description="Helical" evidence="10">
    <location>
        <begin position="788"/>
        <end position="814"/>
    </location>
</feature>
<dbReference type="GO" id="GO:0005886">
    <property type="term" value="C:plasma membrane"/>
    <property type="evidence" value="ECO:0007669"/>
    <property type="project" value="TreeGrafter"/>
</dbReference>
<evidence type="ECO:0000256" key="8">
    <source>
        <dbReference type="PIRSR" id="PIRSR600175-2"/>
    </source>
</evidence>
<feature type="transmembrane region" description="Helical" evidence="10">
    <location>
        <begin position="458"/>
        <end position="486"/>
    </location>
</feature>
<feature type="transmembrane region" description="Helical" evidence="10">
    <location>
        <begin position="415"/>
        <end position="437"/>
    </location>
</feature>
<keyword evidence="12" id="KW-1185">Reference proteome</keyword>
<dbReference type="AlphaFoldDB" id="E3MPW8"/>
<feature type="binding site" evidence="7">
    <location>
        <position position="760"/>
    </location>
    <ligand>
        <name>Na(+)</name>
        <dbReference type="ChEBI" id="CHEBI:29101"/>
        <label>1</label>
    </ligand>
</feature>
<reference evidence="11" key="1">
    <citation type="submission" date="2007-07" db="EMBL/GenBank/DDBJ databases">
        <title>PCAP assembly of the Caenorhabditis remanei genome.</title>
        <authorList>
            <consortium name="The Caenorhabditis remanei Sequencing Consortium"/>
            <person name="Wilson R.K."/>
        </authorList>
    </citation>
    <scope>NUCLEOTIDE SEQUENCE [LARGE SCALE GENOMIC DNA]</scope>
    <source>
        <strain evidence="11">PB4641</strain>
    </source>
</reference>
<keyword evidence="7" id="KW-0915">Sodium</keyword>
<gene>
    <name evidence="11" type="ORF">CRE_12100</name>
</gene>
<dbReference type="InterPro" id="IPR037272">
    <property type="entry name" value="SNS_sf"/>
</dbReference>
<keyword evidence="5 10" id="KW-1133">Transmembrane helix</keyword>
<dbReference type="InterPro" id="IPR000175">
    <property type="entry name" value="Na/ntran_symport"/>
</dbReference>
<evidence type="ECO:0000256" key="5">
    <source>
        <dbReference type="ARBA" id="ARBA00022989"/>
    </source>
</evidence>
<feature type="region of interest" description="Disordered" evidence="9">
    <location>
        <begin position="967"/>
        <end position="987"/>
    </location>
</feature>
<organism evidence="12">
    <name type="scientific">Caenorhabditis remanei</name>
    <name type="common">Caenorhabditis vulgaris</name>
    <dbReference type="NCBI Taxonomy" id="31234"/>
    <lineage>
        <taxon>Eukaryota</taxon>
        <taxon>Metazoa</taxon>
        <taxon>Ecdysozoa</taxon>
        <taxon>Nematoda</taxon>
        <taxon>Chromadorea</taxon>
        <taxon>Rhabditida</taxon>
        <taxon>Rhabditina</taxon>
        <taxon>Rhabditomorpha</taxon>
        <taxon>Rhabditoidea</taxon>
        <taxon>Rhabditidae</taxon>
        <taxon>Peloderinae</taxon>
        <taxon>Caenorhabditis</taxon>
    </lineage>
</organism>
<keyword evidence="3 10" id="KW-0812">Transmembrane</keyword>
<evidence type="ECO:0000256" key="4">
    <source>
        <dbReference type="ARBA" id="ARBA00022847"/>
    </source>
</evidence>
<comment type="subcellular location">
    <subcellularLocation>
        <location evidence="1">Membrane</location>
        <topology evidence="1">Multi-pass membrane protein</topology>
    </subcellularLocation>
</comment>
<feature type="region of interest" description="Disordered" evidence="9">
    <location>
        <begin position="327"/>
        <end position="362"/>
    </location>
</feature>
<feature type="transmembrane region" description="Helical" evidence="10">
    <location>
        <begin position="820"/>
        <end position="843"/>
    </location>
</feature>
<dbReference type="OrthoDB" id="6581954at2759"/>
<feature type="transmembrane region" description="Helical" evidence="10">
    <location>
        <begin position="911"/>
        <end position="932"/>
    </location>
</feature>
<dbReference type="PROSITE" id="PS50267">
    <property type="entry name" value="NA_NEUROTRAN_SYMP_3"/>
    <property type="match status" value="1"/>
</dbReference>
<feature type="transmembrane region" description="Helical" evidence="10">
    <location>
        <begin position="608"/>
        <end position="627"/>
    </location>
</feature>
<feature type="binding site" evidence="7">
    <location>
        <position position="392"/>
    </location>
    <ligand>
        <name>Na(+)</name>
        <dbReference type="ChEBI" id="CHEBI:29101"/>
        <label>1</label>
    </ligand>
</feature>
<feature type="transmembrane region" description="Helical" evidence="10">
    <location>
        <begin position="653"/>
        <end position="676"/>
    </location>
</feature>
<feature type="transmembrane region" description="Helical" evidence="10">
    <location>
        <begin position="878"/>
        <end position="896"/>
    </location>
</feature>
<keyword evidence="4" id="KW-0769">Symport</keyword>
<dbReference type="Proteomes" id="UP000008281">
    <property type="component" value="Unassembled WGS sequence"/>
</dbReference>
<dbReference type="HOGENOM" id="CLU_302324_0_0_1"/>
<feature type="transmembrane region" description="Helical" evidence="10">
    <location>
        <begin position="688"/>
        <end position="714"/>
    </location>
</feature>
<feature type="transmembrane region" description="Helical" evidence="10">
    <location>
        <begin position="747"/>
        <end position="767"/>
    </location>
</feature>
<feature type="transmembrane region" description="Helical" evidence="10">
    <location>
        <begin position="384"/>
        <end position="403"/>
    </location>
</feature>
<evidence type="ECO:0000256" key="6">
    <source>
        <dbReference type="ARBA" id="ARBA00023136"/>
    </source>
</evidence>
<dbReference type="GO" id="GO:0046872">
    <property type="term" value="F:metal ion binding"/>
    <property type="evidence" value="ECO:0007669"/>
    <property type="project" value="UniProtKB-KW"/>
</dbReference>
<dbReference type="PANTHER" id="PTHR11616">
    <property type="entry name" value="SODIUM/CHLORIDE DEPENDENT TRANSPORTER"/>
    <property type="match status" value="1"/>
</dbReference>
<evidence type="ECO:0000256" key="2">
    <source>
        <dbReference type="ARBA" id="ARBA00022448"/>
    </source>
</evidence>
<name>E3MPW8_CAERE</name>
<dbReference type="PANTHER" id="PTHR11616:SF326">
    <property type="entry name" value="SODIUM-DEPENDENT TRANSPORTER SNF-5"/>
    <property type="match status" value="1"/>
</dbReference>
<feature type="binding site" evidence="7">
    <location>
        <position position="399"/>
    </location>
    <ligand>
        <name>Na(+)</name>
        <dbReference type="ChEBI" id="CHEBI:29101"/>
        <label>1</label>
    </ligand>
</feature>
<accession>E3MPW8</accession>
<evidence type="ECO:0000256" key="1">
    <source>
        <dbReference type="ARBA" id="ARBA00004141"/>
    </source>
</evidence>
<dbReference type="GO" id="GO:0043005">
    <property type="term" value="C:neuron projection"/>
    <property type="evidence" value="ECO:0007669"/>
    <property type="project" value="TreeGrafter"/>
</dbReference>
<dbReference type="STRING" id="31234.E3MPW8"/>
<feature type="transmembrane region" description="Helical" evidence="10">
    <location>
        <begin position="577"/>
        <end position="596"/>
    </location>
</feature>
<feature type="disulfide bond" evidence="8">
    <location>
        <begin position="499"/>
        <end position="509"/>
    </location>
</feature>
<evidence type="ECO:0000313" key="12">
    <source>
        <dbReference type="Proteomes" id="UP000008281"/>
    </source>
</evidence>
<evidence type="ECO:0000313" key="11">
    <source>
        <dbReference type="EMBL" id="EFP06669.1"/>
    </source>
</evidence>
<feature type="binding site" evidence="7">
    <location>
        <position position="764"/>
    </location>
    <ligand>
        <name>Na(+)</name>
        <dbReference type="ChEBI" id="CHEBI:29101"/>
        <label>1</label>
    </ligand>
</feature>
<keyword evidence="7" id="KW-0479">Metal-binding</keyword>
<protein>
    <submittedName>
        <fullName evidence="11">Uncharacterized protein</fullName>
    </submittedName>
</protein>
<proteinExistence type="predicted"/>
<feature type="binding site" evidence="7">
    <location>
        <position position="663"/>
    </location>
    <ligand>
        <name>Na(+)</name>
        <dbReference type="ChEBI" id="CHEBI:29101"/>
        <label>1</label>
    </ligand>
</feature>
<dbReference type="PRINTS" id="PR00176">
    <property type="entry name" value="NANEUSMPORT"/>
</dbReference>
<dbReference type="Pfam" id="PF00209">
    <property type="entry name" value="SNF"/>
    <property type="match status" value="1"/>
</dbReference>
<keyword evidence="8" id="KW-1015">Disulfide bond</keyword>
<evidence type="ECO:0000256" key="3">
    <source>
        <dbReference type="ARBA" id="ARBA00022692"/>
    </source>
</evidence>
<evidence type="ECO:0000256" key="10">
    <source>
        <dbReference type="SAM" id="Phobius"/>
    </source>
</evidence>
<feature type="binding site" evidence="7">
    <location>
        <position position="395"/>
    </location>
    <ligand>
        <name>Na(+)</name>
        <dbReference type="ChEBI" id="CHEBI:29101"/>
        <label>1</label>
    </ligand>
</feature>